<organism evidence="9 10">
    <name type="scientific">Halalkalibaculum roseum</name>
    <dbReference type="NCBI Taxonomy" id="2709311"/>
    <lineage>
        <taxon>Bacteria</taxon>
        <taxon>Pseudomonadati</taxon>
        <taxon>Balneolota</taxon>
        <taxon>Balneolia</taxon>
        <taxon>Balneolales</taxon>
        <taxon>Balneolaceae</taxon>
        <taxon>Halalkalibaculum</taxon>
    </lineage>
</organism>
<evidence type="ECO:0000256" key="7">
    <source>
        <dbReference type="ARBA" id="ARBA00023315"/>
    </source>
</evidence>
<dbReference type="Pfam" id="PF14805">
    <property type="entry name" value="THDPS_N_2"/>
    <property type="match status" value="1"/>
</dbReference>
<keyword evidence="4" id="KW-0677">Repeat</keyword>
<keyword evidence="5" id="KW-0220">Diaminopimelate biosynthesis</keyword>
<proteinExistence type="inferred from homology"/>
<comment type="similarity">
    <text evidence="1">Belongs to the transferase hexapeptide repeat family.</text>
</comment>
<dbReference type="EC" id="2.3.1.117" evidence="9"/>
<dbReference type="InterPro" id="IPR001451">
    <property type="entry name" value="Hexapep"/>
</dbReference>
<dbReference type="EMBL" id="JAALLT010000003">
    <property type="protein sequence ID" value="NGP77062.1"/>
    <property type="molecule type" value="Genomic_DNA"/>
</dbReference>
<dbReference type="Gene3D" id="2.160.10.10">
    <property type="entry name" value="Hexapeptide repeat proteins"/>
    <property type="match status" value="1"/>
</dbReference>
<dbReference type="PANTHER" id="PTHR43300:SF10">
    <property type="entry name" value="2,3,4,5-TETRAHYDROPYRIDINE-2,6-DICARBOXYLATE N-ACETYLTRANSFERASE"/>
    <property type="match status" value="1"/>
</dbReference>
<keyword evidence="2" id="KW-0028">Amino-acid biosynthesis</keyword>
<dbReference type="Pfam" id="PF14602">
    <property type="entry name" value="Hexapep_2"/>
    <property type="match status" value="1"/>
</dbReference>
<dbReference type="PANTHER" id="PTHR43300">
    <property type="entry name" value="ACETYLTRANSFERASE"/>
    <property type="match status" value="1"/>
</dbReference>
<dbReference type="GO" id="GO:0019877">
    <property type="term" value="P:diaminopimelate biosynthetic process"/>
    <property type="evidence" value="ECO:0007669"/>
    <property type="project" value="UniProtKB-KW"/>
</dbReference>
<sequence>MSQENWEEILEKLEKGEIRSARPKGDGWEANTEVKEAILASFKAGNNTEYSGIYNGFVDKHNLPPRKFTAEENVRLVPGGSSVRRGAYVAPGVIIMPPAYINVGAYVDEGTMVDSHALVGSCAQVGKNVHLSAGVQLGGVLEPVGLAPVVIEDDCFIGAGSVIVEGILVKKRAVIAPGVTLSKSIPVYDCVNEKRLEKGAAIPEGAVVIPGTRPMSGKWAKENGLSMACPLIVKYRDEQSDASLELEEALR</sequence>
<name>A0A6M1SVY5_9BACT</name>
<comment type="caution">
    <text evidence="9">The sequence shown here is derived from an EMBL/GenBank/DDBJ whole genome shotgun (WGS) entry which is preliminary data.</text>
</comment>
<evidence type="ECO:0000256" key="2">
    <source>
        <dbReference type="ARBA" id="ARBA00022605"/>
    </source>
</evidence>
<dbReference type="SUPFAM" id="SSF51161">
    <property type="entry name" value="Trimeric LpxA-like enzymes"/>
    <property type="match status" value="1"/>
</dbReference>
<evidence type="ECO:0000313" key="10">
    <source>
        <dbReference type="Proteomes" id="UP000473278"/>
    </source>
</evidence>
<dbReference type="NCBIfam" id="NF008808">
    <property type="entry name" value="PRK11830.1"/>
    <property type="match status" value="1"/>
</dbReference>
<keyword evidence="10" id="KW-1185">Reference proteome</keyword>
<dbReference type="Gene3D" id="1.10.166.10">
    <property type="entry name" value="Tetrahydrodipicolinate-N-succinyltransferase, N-terminal domain"/>
    <property type="match status" value="1"/>
</dbReference>
<evidence type="ECO:0000256" key="1">
    <source>
        <dbReference type="ARBA" id="ARBA00007274"/>
    </source>
</evidence>
<evidence type="ECO:0000256" key="4">
    <source>
        <dbReference type="ARBA" id="ARBA00022737"/>
    </source>
</evidence>
<evidence type="ECO:0000256" key="5">
    <source>
        <dbReference type="ARBA" id="ARBA00022915"/>
    </source>
</evidence>
<dbReference type="Proteomes" id="UP000473278">
    <property type="component" value="Unassembled WGS sequence"/>
</dbReference>
<evidence type="ECO:0000256" key="6">
    <source>
        <dbReference type="ARBA" id="ARBA00023154"/>
    </source>
</evidence>
<keyword evidence="6" id="KW-0457">Lysine biosynthesis</keyword>
<accession>A0A6M1SVY5</accession>
<dbReference type="InterPro" id="IPR011004">
    <property type="entry name" value="Trimer_LpxA-like_sf"/>
</dbReference>
<dbReference type="InterPro" id="IPR023180">
    <property type="entry name" value="THP_succinylTrfase_dom1"/>
</dbReference>
<keyword evidence="7 9" id="KW-0012">Acyltransferase</keyword>
<evidence type="ECO:0000313" key="9">
    <source>
        <dbReference type="EMBL" id="NGP77062.1"/>
    </source>
</evidence>
<feature type="domain" description="Tetrahydrodipicolinate-N-succinyltransferase chain A" evidence="8">
    <location>
        <begin position="7"/>
        <end position="43"/>
    </location>
</feature>
<dbReference type="GO" id="GO:0008666">
    <property type="term" value="F:2,3,4,5-tetrahydropyridine-2,6-dicarboxylate N-succinyltransferase activity"/>
    <property type="evidence" value="ECO:0007669"/>
    <property type="project" value="UniProtKB-EC"/>
</dbReference>
<evidence type="ECO:0000256" key="3">
    <source>
        <dbReference type="ARBA" id="ARBA00022679"/>
    </source>
</evidence>
<evidence type="ECO:0000259" key="8">
    <source>
        <dbReference type="Pfam" id="PF14805"/>
    </source>
</evidence>
<dbReference type="RefSeq" id="WP_165142060.1">
    <property type="nucleotide sequence ID" value="NZ_JAALLT010000003.1"/>
</dbReference>
<dbReference type="InterPro" id="IPR050179">
    <property type="entry name" value="Trans_hexapeptide_repeat"/>
</dbReference>
<protein>
    <submittedName>
        <fullName evidence="9">2,3,4,5-tetrahydropyridine-2,6-dicarboxylate N-succinyltransferase</fullName>
        <ecNumber evidence="9">2.3.1.117</ecNumber>
    </submittedName>
</protein>
<dbReference type="InterPro" id="IPR018357">
    <property type="entry name" value="Hexapep_transf_CS"/>
</dbReference>
<dbReference type="CDD" id="cd03350">
    <property type="entry name" value="LbH_THP_succinylT"/>
    <property type="match status" value="1"/>
</dbReference>
<dbReference type="InterPro" id="IPR037133">
    <property type="entry name" value="THP_succinylTrfase_N_sf"/>
</dbReference>
<dbReference type="AlphaFoldDB" id="A0A6M1SVY5"/>
<keyword evidence="3 9" id="KW-0808">Transferase</keyword>
<gene>
    <name evidence="9" type="ORF">G3570_10490</name>
</gene>
<dbReference type="PROSITE" id="PS00101">
    <property type="entry name" value="HEXAPEP_TRANSFERASES"/>
    <property type="match status" value="1"/>
</dbReference>
<reference evidence="9 10" key="1">
    <citation type="submission" date="2020-02" db="EMBL/GenBank/DDBJ databases">
        <title>Balneolaceae bacterium YR4-1, complete genome.</title>
        <authorList>
            <person name="Li Y."/>
            <person name="Wu S."/>
        </authorList>
    </citation>
    <scope>NUCLEOTIDE SEQUENCE [LARGE SCALE GENOMIC DNA]</scope>
    <source>
        <strain evidence="9 10">YR4-1</strain>
    </source>
</reference>
<dbReference type="GO" id="GO:0009085">
    <property type="term" value="P:lysine biosynthetic process"/>
    <property type="evidence" value="ECO:0007669"/>
    <property type="project" value="UniProtKB-KW"/>
</dbReference>